<evidence type="ECO:0000313" key="2">
    <source>
        <dbReference type="EMBL" id="CAL6084328.1"/>
    </source>
</evidence>
<dbReference type="EMBL" id="CATOUU010001029">
    <property type="protein sequence ID" value="CAI9967720.1"/>
    <property type="molecule type" value="Genomic_DNA"/>
</dbReference>
<protein>
    <submittedName>
        <fullName evidence="2">Hypothetical_protein</fullName>
    </submittedName>
</protein>
<name>A0AA86UQI0_9EUKA</name>
<accession>A0AA86UQI0</accession>
<gene>
    <name evidence="1" type="ORF">HINF_LOCUS55365</name>
    <name evidence="2" type="ORF">HINF_LOCUS62149</name>
</gene>
<dbReference type="EMBL" id="CAXDID020000378">
    <property type="protein sequence ID" value="CAL6084328.1"/>
    <property type="molecule type" value="Genomic_DNA"/>
</dbReference>
<organism evidence="1">
    <name type="scientific">Hexamita inflata</name>
    <dbReference type="NCBI Taxonomy" id="28002"/>
    <lineage>
        <taxon>Eukaryota</taxon>
        <taxon>Metamonada</taxon>
        <taxon>Diplomonadida</taxon>
        <taxon>Hexamitidae</taxon>
        <taxon>Hexamitinae</taxon>
        <taxon>Hexamita</taxon>
    </lineage>
</organism>
<evidence type="ECO:0000313" key="3">
    <source>
        <dbReference type="Proteomes" id="UP001642409"/>
    </source>
</evidence>
<reference evidence="1" key="1">
    <citation type="submission" date="2023-06" db="EMBL/GenBank/DDBJ databases">
        <authorList>
            <person name="Kurt Z."/>
        </authorList>
    </citation>
    <scope>NUCLEOTIDE SEQUENCE</scope>
</reference>
<dbReference type="Proteomes" id="UP001642409">
    <property type="component" value="Unassembled WGS sequence"/>
</dbReference>
<evidence type="ECO:0000313" key="1">
    <source>
        <dbReference type="EMBL" id="CAI9967720.1"/>
    </source>
</evidence>
<proteinExistence type="predicted"/>
<sequence length="138" mass="15591">MENQALGIVYLIFYKNQSVSEAVLLFLNASSSGLQQQMEQTFRKYMEQPTPIRADPVVEPVKTIPIDTKTVIIMWNTIEATGNSPNKLLSTYFAKCCLTVPTSKTTVKTEPRTDPPIIPPREILKLGIIGFEVKKQYR</sequence>
<keyword evidence="3" id="KW-1185">Reference proteome</keyword>
<comment type="caution">
    <text evidence="1">The sequence shown here is derived from an EMBL/GenBank/DDBJ whole genome shotgun (WGS) entry which is preliminary data.</text>
</comment>
<dbReference type="AlphaFoldDB" id="A0AA86UQI0"/>
<reference evidence="2 3" key="2">
    <citation type="submission" date="2024-07" db="EMBL/GenBank/DDBJ databases">
        <authorList>
            <person name="Akdeniz Z."/>
        </authorList>
    </citation>
    <scope>NUCLEOTIDE SEQUENCE [LARGE SCALE GENOMIC DNA]</scope>
</reference>